<dbReference type="PANTHER" id="PTHR11496">
    <property type="entry name" value="ALCOHOL DEHYDROGENASE"/>
    <property type="match status" value="1"/>
</dbReference>
<gene>
    <name evidence="5" type="primary">adhE_2</name>
    <name evidence="5" type="ORF">ACWI_22100</name>
</gene>
<dbReference type="SUPFAM" id="SSF56796">
    <property type="entry name" value="Dehydroquinate synthase-like"/>
    <property type="match status" value="1"/>
</dbReference>
<feature type="domain" description="Fe-containing alcohol dehydrogenase-like C-terminal" evidence="4">
    <location>
        <begin position="178"/>
        <end position="372"/>
    </location>
</feature>
<dbReference type="EMBL" id="LKEU01000031">
    <property type="protein sequence ID" value="OFV70429.1"/>
    <property type="molecule type" value="Genomic_DNA"/>
</dbReference>
<dbReference type="Gene3D" id="1.20.1090.10">
    <property type="entry name" value="Dehydroquinate synthase-like - alpha domain"/>
    <property type="match status" value="1"/>
</dbReference>
<dbReference type="STRING" id="52694.ACWI_22100"/>
<comment type="similarity">
    <text evidence="1">Belongs to the iron-containing alcohol dehydrogenase family.</text>
</comment>
<keyword evidence="2" id="KW-0560">Oxidoreductase</keyword>
<dbReference type="Pfam" id="PF25137">
    <property type="entry name" value="ADH_Fe_C"/>
    <property type="match status" value="1"/>
</dbReference>
<evidence type="ECO:0000256" key="1">
    <source>
        <dbReference type="ARBA" id="ARBA00007358"/>
    </source>
</evidence>
<dbReference type="Gene3D" id="3.40.50.1970">
    <property type="match status" value="1"/>
</dbReference>
<comment type="caution">
    <text evidence="5">The sequence shown here is derived from an EMBL/GenBank/DDBJ whole genome shotgun (WGS) entry which is preliminary data.</text>
</comment>
<dbReference type="CDD" id="cd14860">
    <property type="entry name" value="4HBD_NAD"/>
    <property type="match status" value="1"/>
</dbReference>
<dbReference type="GO" id="GO:0046872">
    <property type="term" value="F:metal ion binding"/>
    <property type="evidence" value="ECO:0007669"/>
    <property type="project" value="InterPro"/>
</dbReference>
<evidence type="ECO:0000256" key="2">
    <source>
        <dbReference type="ARBA" id="ARBA00023002"/>
    </source>
</evidence>
<dbReference type="Proteomes" id="UP000176244">
    <property type="component" value="Unassembled WGS sequence"/>
</dbReference>
<evidence type="ECO:0000259" key="4">
    <source>
        <dbReference type="Pfam" id="PF25137"/>
    </source>
</evidence>
<dbReference type="InterPro" id="IPR039697">
    <property type="entry name" value="Alcohol_dehydrogenase_Fe"/>
</dbReference>
<dbReference type="Pfam" id="PF00465">
    <property type="entry name" value="Fe-ADH"/>
    <property type="match status" value="1"/>
</dbReference>
<dbReference type="GO" id="GO:0004022">
    <property type="term" value="F:alcohol dehydrogenase (NAD+) activity"/>
    <property type="evidence" value="ECO:0007669"/>
    <property type="project" value="TreeGrafter"/>
</dbReference>
<evidence type="ECO:0000259" key="3">
    <source>
        <dbReference type="Pfam" id="PF00465"/>
    </source>
</evidence>
<name>A0A1F2PGG4_9FIRM</name>
<dbReference type="InterPro" id="IPR001670">
    <property type="entry name" value="ADH_Fe/GldA"/>
</dbReference>
<dbReference type="OrthoDB" id="9804734at2"/>
<proteinExistence type="inferred from homology"/>
<dbReference type="InterPro" id="IPR056798">
    <property type="entry name" value="ADH_Fe_C"/>
</dbReference>
<organism evidence="5 6">
    <name type="scientific">Acetobacterium wieringae</name>
    <dbReference type="NCBI Taxonomy" id="52694"/>
    <lineage>
        <taxon>Bacteria</taxon>
        <taxon>Bacillati</taxon>
        <taxon>Bacillota</taxon>
        <taxon>Clostridia</taxon>
        <taxon>Eubacteriales</taxon>
        <taxon>Eubacteriaceae</taxon>
        <taxon>Acetobacterium</taxon>
    </lineage>
</organism>
<evidence type="ECO:0000313" key="6">
    <source>
        <dbReference type="Proteomes" id="UP000176244"/>
    </source>
</evidence>
<protein>
    <submittedName>
        <fullName evidence="5">Aldehyde-alcohol dehydrogenase</fullName>
    </submittedName>
</protein>
<dbReference type="AlphaFoldDB" id="A0A1F2PGG4"/>
<accession>A0A1F2PGG4</accession>
<dbReference type="PANTHER" id="PTHR11496:SF102">
    <property type="entry name" value="ALCOHOL DEHYDROGENASE 4"/>
    <property type="match status" value="1"/>
</dbReference>
<dbReference type="RefSeq" id="WP_070371491.1">
    <property type="nucleotide sequence ID" value="NZ_LKEU01000031.1"/>
</dbReference>
<sequence>MKQFKITPQILEFEHCQEVAEHFQIGKGDLVFISDRTYQQYFTDTIGDAAYRVNYRNYVTGEPTDVMVEAIAADIKDYQFNRVFAIGGGTILDVAKLFALKQTVPVVALFNKELEITKDKELILIPTTCGTGSEVTNISILELTAIHQKFGLAVDELYADYAVLVPELLSDLPMNVFATSSIDALIHAIESYTSPKASAFSQLYSKQAMAMIISGYQTIAKGGPEARKPLLKDFMIAATFAGISFGNAGCAAVHAMSYPLGAVYHVPHGEANYALFTAVYKTYQALDPDGSIKELNAFLAAILGCEANAVYQEIETLLGHILPKKALRDYGVTRADLASFTAAVMTKQTRLMANNYVPLSEDQVLAIYQQLY</sequence>
<feature type="domain" description="Alcohol dehydrogenase iron-type/glycerol dehydrogenase GldA" evidence="3">
    <location>
        <begin position="26"/>
        <end position="165"/>
    </location>
</feature>
<evidence type="ECO:0000313" key="5">
    <source>
        <dbReference type="EMBL" id="OFV70429.1"/>
    </source>
</evidence>
<reference evidence="5 6" key="1">
    <citation type="submission" date="2015-09" db="EMBL/GenBank/DDBJ databases">
        <title>Genome sequence of Acetobacterium wieringae DSM 1911.</title>
        <authorList>
            <person name="Poehlein A."/>
            <person name="Bengelsdorf F.R."/>
            <person name="Schiel-Bengelsdorf B."/>
            <person name="Duerre P."/>
            <person name="Daniel R."/>
        </authorList>
    </citation>
    <scope>NUCLEOTIDE SEQUENCE [LARGE SCALE GENOMIC DNA]</scope>
    <source>
        <strain evidence="5 6">DSM 1911</strain>
    </source>
</reference>